<dbReference type="KEGG" id="ail:FLP10_04835"/>
<dbReference type="PRINTS" id="PR00038">
    <property type="entry name" value="HTHLUXR"/>
</dbReference>
<sequence length="182" mass="19146">MPPESDELLVASIGHARLAIAADDHEGAARVLEVLRPYADLHVAGPATTPYGGPVSLSLAGLARLLGDEEAAVHWASDAVARAEAFGAPWYAATARGLLRELRRVPDVSESSPLGSPASLAPLSPRETEVARHIADGASNRAIADALYLSERTVEQHVRSILRKLELPNRAAVAAWVTRAGG</sequence>
<evidence type="ECO:0000256" key="2">
    <source>
        <dbReference type="ARBA" id="ARBA00023125"/>
    </source>
</evidence>
<keyword evidence="6" id="KW-1185">Reference proteome</keyword>
<dbReference type="GO" id="GO:0003677">
    <property type="term" value="F:DNA binding"/>
    <property type="evidence" value="ECO:0007669"/>
    <property type="project" value="UniProtKB-KW"/>
</dbReference>
<dbReference type="PROSITE" id="PS00622">
    <property type="entry name" value="HTH_LUXR_1"/>
    <property type="match status" value="1"/>
</dbReference>
<evidence type="ECO:0000259" key="4">
    <source>
        <dbReference type="PROSITE" id="PS50043"/>
    </source>
</evidence>
<evidence type="ECO:0000256" key="3">
    <source>
        <dbReference type="ARBA" id="ARBA00023163"/>
    </source>
</evidence>
<dbReference type="GO" id="GO:0006355">
    <property type="term" value="P:regulation of DNA-templated transcription"/>
    <property type="evidence" value="ECO:0007669"/>
    <property type="project" value="InterPro"/>
</dbReference>
<dbReference type="Pfam" id="PF00196">
    <property type="entry name" value="GerE"/>
    <property type="match status" value="1"/>
</dbReference>
<keyword evidence="2" id="KW-0238">DNA-binding</keyword>
<protein>
    <submittedName>
        <fullName evidence="5">Response regulator transcription factor</fullName>
    </submittedName>
</protein>
<dbReference type="PANTHER" id="PTHR44688:SF16">
    <property type="entry name" value="DNA-BINDING TRANSCRIPTIONAL ACTIVATOR DEVR_DOSR"/>
    <property type="match status" value="1"/>
</dbReference>
<dbReference type="InterPro" id="IPR036388">
    <property type="entry name" value="WH-like_DNA-bd_sf"/>
</dbReference>
<gene>
    <name evidence="5" type="ORF">FLP10_04835</name>
</gene>
<proteinExistence type="predicted"/>
<reference evidence="5 6" key="1">
    <citation type="submission" date="2019-09" db="EMBL/GenBank/DDBJ databases">
        <title>Genome sequencing of strain KACC 19306.</title>
        <authorList>
            <person name="Heo J."/>
            <person name="Kim S.-J."/>
            <person name="Kim J.-S."/>
            <person name="Hong S.-B."/>
            <person name="Kwon S.-W."/>
        </authorList>
    </citation>
    <scope>NUCLEOTIDE SEQUENCE [LARGE SCALE GENOMIC DNA]</scope>
    <source>
        <strain evidence="5 6">KACC 19306</strain>
    </source>
</reference>
<name>A0A5C1YMK9_9MICO</name>
<dbReference type="InterPro" id="IPR000792">
    <property type="entry name" value="Tscrpt_reg_LuxR_C"/>
</dbReference>
<evidence type="ECO:0000313" key="6">
    <source>
        <dbReference type="Proteomes" id="UP000324678"/>
    </source>
</evidence>
<evidence type="ECO:0000256" key="1">
    <source>
        <dbReference type="ARBA" id="ARBA00023015"/>
    </source>
</evidence>
<accession>A0A5C1YMK9</accession>
<organism evidence="5 6">
    <name type="scientific">Agromyces intestinalis</name>
    <dbReference type="NCBI Taxonomy" id="2592652"/>
    <lineage>
        <taxon>Bacteria</taxon>
        <taxon>Bacillati</taxon>
        <taxon>Actinomycetota</taxon>
        <taxon>Actinomycetes</taxon>
        <taxon>Micrococcales</taxon>
        <taxon>Microbacteriaceae</taxon>
        <taxon>Agromyces</taxon>
    </lineage>
</organism>
<feature type="domain" description="HTH luxR-type" evidence="4">
    <location>
        <begin position="116"/>
        <end position="181"/>
    </location>
</feature>
<dbReference type="CDD" id="cd06170">
    <property type="entry name" value="LuxR_C_like"/>
    <property type="match status" value="1"/>
</dbReference>
<dbReference type="InterPro" id="IPR016032">
    <property type="entry name" value="Sig_transdc_resp-reg_C-effctor"/>
</dbReference>
<keyword evidence="1" id="KW-0805">Transcription regulation</keyword>
<dbReference type="EMBL" id="CP043505">
    <property type="protein sequence ID" value="QEO16072.1"/>
    <property type="molecule type" value="Genomic_DNA"/>
</dbReference>
<evidence type="ECO:0000313" key="5">
    <source>
        <dbReference type="EMBL" id="QEO16072.1"/>
    </source>
</evidence>
<dbReference type="SMART" id="SM00421">
    <property type="entry name" value="HTH_LUXR"/>
    <property type="match status" value="1"/>
</dbReference>
<dbReference type="SUPFAM" id="SSF46894">
    <property type="entry name" value="C-terminal effector domain of the bipartite response regulators"/>
    <property type="match status" value="1"/>
</dbReference>
<dbReference type="PANTHER" id="PTHR44688">
    <property type="entry name" value="DNA-BINDING TRANSCRIPTIONAL ACTIVATOR DEVR_DOSR"/>
    <property type="match status" value="1"/>
</dbReference>
<dbReference type="Gene3D" id="1.10.10.10">
    <property type="entry name" value="Winged helix-like DNA-binding domain superfamily/Winged helix DNA-binding domain"/>
    <property type="match status" value="1"/>
</dbReference>
<dbReference type="Proteomes" id="UP000324678">
    <property type="component" value="Chromosome"/>
</dbReference>
<dbReference type="AlphaFoldDB" id="A0A5C1YMK9"/>
<dbReference type="PROSITE" id="PS50043">
    <property type="entry name" value="HTH_LUXR_2"/>
    <property type="match status" value="1"/>
</dbReference>
<keyword evidence="3" id="KW-0804">Transcription</keyword>
<dbReference type="OrthoDB" id="3197423at2"/>